<evidence type="ECO:0000256" key="1">
    <source>
        <dbReference type="ARBA" id="ARBA00004196"/>
    </source>
</evidence>
<dbReference type="EMBL" id="MU865711">
    <property type="protein sequence ID" value="KAK4220565.1"/>
    <property type="molecule type" value="Genomic_DNA"/>
</dbReference>
<name>A0AAN6YMN2_9PEZI</name>
<dbReference type="PANTHER" id="PTHR42341">
    <property type="entry name" value="HYDROPHOBIN"/>
    <property type="match status" value="1"/>
</dbReference>
<dbReference type="InterPro" id="IPR010636">
    <property type="entry name" value="Class_II_hydrophobin"/>
</dbReference>
<proteinExistence type="inferred from homology"/>
<dbReference type="CDD" id="cd23508">
    <property type="entry name" value="hydrophobin_II"/>
    <property type="match status" value="1"/>
</dbReference>
<protein>
    <submittedName>
        <fullName evidence="5">Hydrophobin 2</fullName>
    </submittedName>
</protein>
<organism evidence="5 6">
    <name type="scientific">Podospora fimiseda</name>
    <dbReference type="NCBI Taxonomy" id="252190"/>
    <lineage>
        <taxon>Eukaryota</taxon>
        <taxon>Fungi</taxon>
        <taxon>Dikarya</taxon>
        <taxon>Ascomycota</taxon>
        <taxon>Pezizomycotina</taxon>
        <taxon>Sordariomycetes</taxon>
        <taxon>Sordariomycetidae</taxon>
        <taxon>Sordariales</taxon>
        <taxon>Podosporaceae</taxon>
        <taxon>Podospora</taxon>
    </lineage>
</organism>
<feature type="chain" id="PRO_5042966635" evidence="4">
    <location>
        <begin position="23"/>
        <end position="91"/>
    </location>
</feature>
<evidence type="ECO:0000256" key="3">
    <source>
        <dbReference type="ARBA" id="ARBA00023157"/>
    </source>
</evidence>
<comment type="subcellular location">
    <subcellularLocation>
        <location evidence="1">Cell envelope</location>
    </subcellularLocation>
</comment>
<reference evidence="5" key="2">
    <citation type="submission" date="2023-05" db="EMBL/GenBank/DDBJ databases">
        <authorList>
            <consortium name="Lawrence Berkeley National Laboratory"/>
            <person name="Steindorff A."/>
            <person name="Hensen N."/>
            <person name="Bonometti L."/>
            <person name="Westerberg I."/>
            <person name="Brannstrom I.O."/>
            <person name="Guillou S."/>
            <person name="Cros-Aarteil S."/>
            <person name="Calhoun S."/>
            <person name="Haridas S."/>
            <person name="Kuo A."/>
            <person name="Mondo S."/>
            <person name="Pangilinan J."/>
            <person name="Riley R."/>
            <person name="Labutti K."/>
            <person name="Andreopoulos B."/>
            <person name="Lipzen A."/>
            <person name="Chen C."/>
            <person name="Yanf M."/>
            <person name="Daum C."/>
            <person name="Ng V."/>
            <person name="Clum A."/>
            <person name="Ohm R."/>
            <person name="Martin F."/>
            <person name="Silar P."/>
            <person name="Natvig D."/>
            <person name="Lalanne C."/>
            <person name="Gautier V."/>
            <person name="Ament-Velasquez S.L."/>
            <person name="Kruys A."/>
            <person name="Hutchinson M.I."/>
            <person name="Powell A.J."/>
            <person name="Barry K."/>
            <person name="Miller A.N."/>
            <person name="Grigoriev I.V."/>
            <person name="Debuchy R."/>
            <person name="Gladieux P."/>
            <person name="Thoren M.H."/>
            <person name="Johannesson H."/>
        </authorList>
    </citation>
    <scope>NUCLEOTIDE SEQUENCE</scope>
    <source>
        <strain evidence="5">CBS 990.96</strain>
    </source>
</reference>
<evidence type="ECO:0000313" key="6">
    <source>
        <dbReference type="Proteomes" id="UP001301958"/>
    </source>
</evidence>
<keyword evidence="3" id="KW-1015">Disulfide bond</keyword>
<dbReference type="Proteomes" id="UP001301958">
    <property type="component" value="Unassembled WGS sequence"/>
</dbReference>
<dbReference type="Gene3D" id="3.20.120.10">
    <property type="entry name" value="Hydrophobin"/>
    <property type="match status" value="1"/>
</dbReference>
<comment type="similarity">
    <text evidence="2">Belongs to the cerato-ulmin hydrophobin family.</text>
</comment>
<comment type="caution">
    <text evidence="5">The sequence shown here is derived from an EMBL/GenBank/DDBJ whole genome shotgun (WGS) entry which is preliminary data.</text>
</comment>
<keyword evidence="6" id="KW-1185">Reference proteome</keyword>
<dbReference type="GO" id="GO:0005576">
    <property type="term" value="C:extracellular region"/>
    <property type="evidence" value="ECO:0007669"/>
    <property type="project" value="InterPro"/>
</dbReference>
<dbReference type="Pfam" id="PF06766">
    <property type="entry name" value="Hydrophobin_2"/>
    <property type="match status" value="1"/>
</dbReference>
<sequence length="91" mass="9202">MKLTTTATVFLAAALQSGVCLARVCPSDVYSNPQCCGLNVAGVLGVDCETPVSVIDGDAFAESCELHEKGAACCAIPVLGQGILCTPAILD</sequence>
<reference evidence="5" key="1">
    <citation type="journal article" date="2023" name="Mol. Phylogenet. Evol.">
        <title>Genome-scale phylogeny and comparative genomics of the fungal order Sordariales.</title>
        <authorList>
            <person name="Hensen N."/>
            <person name="Bonometti L."/>
            <person name="Westerberg I."/>
            <person name="Brannstrom I.O."/>
            <person name="Guillou S."/>
            <person name="Cros-Aarteil S."/>
            <person name="Calhoun S."/>
            <person name="Haridas S."/>
            <person name="Kuo A."/>
            <person name="Mondo S."/>
            <person name="Pangilinan J."/>
            <person name="Riley R."/>
            <person name="LaButti K."/>
            <person name="Andreopoulos B."/>
            <person name="Lipzen A."/>
            <person name="Chen C."/>
            <person name="Yan M."/>
            <person name="Daum C."/>
            <person name="Ng V."/>
            <person name="Clum A."/>
            <person name="Steindorff A."/>
            <person name="Ohm R.A."/>
            <person name="Martin F."/>
            <person name="Silar P."/>
            <person name="Natvig D.O."/>
            <person name="Lalanne C."/>
            <person name="Gautier V."/>
            <person name="Ament-Velasquez S.L."/>
            <person name="Kruys A."/>
            <person name="Hutchinson M.I."/>
            <person name="Powell A.J."/>
            <person name="Barry K."/>
            <person name="Miller A.N."/>
            <person name="Grigoriev I.V."/>
            <person name="Debuchy R."/>
            <person name="Gladieux P."/>
            <person name="Hiltunen Thoren M."/>
            <person name="Johannesson H."/>
        </authorList>
    </citation>
    <scope>NUCLEOTIDE SEQUENCE</scope>
    <source>
        <strain evidence="5">CBS 990.96</strain>
    </source>
</reference>
<dbReference type="AlphaFoldDB" id="A0AAN6YMN2"/>
<dbReference type="InterPro" id="IPR036686">
    <property type="entry name" value="Class_II_Hydrophobin_sf"/>
</dbReference>
<evidence type="ECO:0000256" key="4">
    <source>
        <dbReference type="SAM" id="SignalP"/>
    </source>
</evidence>
<accession>A0AAN6YMN2</accession>
<evidence type="ECO:0000256" key="2">
    <source>
        <dbReference type="ARBA" id="ARBA00009576"/>
    </source>
</evidence>
<dbReference type="PANTHER" id="PTHR42341:SF1">
    <property type="entry name" value="HYDROPHOBIN"/>
    <property type="match status" value="1"/>
</dbReference>
<gene>
    <name evidence="5" type="ORF">QBC38DRAFT_505628</name>
</gene>
<dbReference type="SUPFAM" id="SSF101751">
    <property type="entry name" value="Hydrophobin II, HfbII"/>
    <property type="match status" value="1"/>
</dbReference>
<evidence type="ECO:0000313" key="5">
    <source>
        <dbReference type="EMBL" id="KAK4220565.1"/>
    </source>
</evidence>
<keyword evidence="4" id="KW-0732">Signal</keyword>
<feature type="signal peptide" evidence="4">
    <location>
        <begin position="1"/>
        <end position="22"/>
    </location>
</feature>